<dbReference type="OrthoDB" id="2609987at2"/>
<dbReference type="AlphaFoldDB" id="A0A072NRZ2"/>
<gene>
    <name evidence="1" type="ORF">M670_00252</name>
</gene>
<organism evidence="1 2">
    <name type="scientific">Schinkia azotoformans MEV2011</name>
    <dbReference type="NCBI Taxonomy" id="1348973"/>
    <lineage>
        <taxon>Bacteria</taxon>
        <taxon>Bacillati</taxon>
        <taxon>Bacillota</taxon>
        <taxon>Bacilli</taxon>
        <taxon>Bacillales</taxon>
        <taxon>Bacillaceae</taxon>
        <taxon>Calidifontibacillus/Schinkia group</taxon>
        <taxon>Schinkia</taxon>
    </lineage>
</organism>
<comment type="caution">
    <text evidence="1">The sequence shown here is derived from an EMBL/GenBank/DDBJ whole genome shotgun (WGS) entry which is preliminary data.</text>
</comment>
<dbReference type="EMBL" id="JJRY01000001">
    <property type="protein sequence ID" value="KEF40231.1"/>
    <property type="molecule type" value="Genomic_DNA"/>
</dbReference>
<name>A0A072NRZ2_SCHAZ</name>
<evidence type="ECO:0000313" key="2">
    <source>
        <dbReference type="Proteomes" id="UP000027936"/>
    </source>
</evidence>
<sequence>MNMQDVISIGANCVLQIRNRFFLVVEIEVEAGNVAFEEYVFIRISRGEAMTLLDAGVERCEISNRVPMMDNLEVEFICVLIVGRDAFAVFDVEDDTDHAVFVRISLVEANRLIRRGARRCTVIDRSRG</sequence>
<dbReference type="PATRIC" id="fig|1348973.3.peg.242"/>
<proteinExistence type="predicted"/>
<evidence type="ECO:0000313" key="1">
    <source>
        <dbReference type="EMBL" id="KEF40231.1"/>
    </source>
</evidence>
<accession>A0A072NRZ2</accession>
<protein>
    <submittedName>
        <fullName evidence="1">Uncharacterized protein</fullName>
    </submittedName>
</protein>
<reference evidence="1 2" key="1">
    <citation type="submission" date="2014-04" db="EMBL/GenBank/DDBJ databases">
        <title>Draft genome sequence of Bacillus azotoformans MEV2011, a (co-) denitrifying strain unable to grow in the presence of oxygen.</title>
        <authorList>
            <person name="Nielsen M."/>
            <person name="Schreiber L."/>
            <person name="Finster K."/>
            <person name="Schramm A."/>
        </authorList>
    </citation>
    <scope>NUCLEOTIDE SEQUENCE [LARGE SCALE GENOMIC DNA]</scope>
    <source>
        <strain evidence="1 2">MEV2011</strain>
    </source>
</reference>
<dbReference type="Proteomes" id="UP000027936">
    <property type="component" value="Unassembled WGS sequence"/>
</dbReference>